<feature type="compositionally biased region" description="Pro residues" evidence="3">
    <location>
        <begin position="97"/>
        <end position="106"/>
    </location>
</feature>
<feature type="region of interest" description="Disordered" evidence="3">
    <location>
        <begin position="516"/>
        <end position="543"/>
    </location>
</feature>
<keyword evidence="1" id="KW-0489">Methyltransferase</keyword>
<keyword evidence="2" id="KW-0808">Transferase</keyword>
<dbReference type="GO" id="GO:0008168">
    <property type="term" value="F:methyltransferase activity"/>
    <property type="evidence" value="ECO:0007669"/>
    <property type="project" value="UniProtKB-KW"/>
</dbReference>
<dbReference type="SUPFAM" id="SSF53335">
    <property type="entry name" value="S-adenosyl-L-methionine-dependent methyltransferases"/>
    <property type="match status" value="1"/>
</dbReference>
<dbReference type="Gene3D" id="3.40.50.150">
    <property type="entry name" value="Vaccinia Virus protein VP39"/>
    <property type="match status" value="1"/>
</dbReference>
<dbReference type="Pfam" id="PF05971">
    <property type="entry name" value="Methyltransf_10"/>
    <property type="match status" value="2"/>
</dbReference>
<evidence type="ECO:0000313" key="4">
    <source>
        <dbReference type="EMBL" id="JAT75320.1"/>
    </source>
</evidence>
<gene>
    <name evidence="4" type="ORF">g.19143</name>
</gene>
<accession>A0A1D2A7Y8</accession>
<dbReference type="GO" id="GO:0070475">
    <property type="term" value="P:rRNA base methylation"/>
    <property type="evidence" value="ECO:0007669"/>
    <property type="project" value="TreeGrafter"/>
</dbReference>
<feature type="region of interest" description="Disordered" evidence="3">
    <location>
        <begin position="70"/>
        <end position="132"/>
    </location>
</feature>
<evidence type="ECO:0000256" key="1">
    <source>
        <dbReference type="ARBA" id="ARBA00022603"/>
    </source>
</evidence>
<organism evidence="4">
    <name type="scientific">Auxenochlorella protothecoides</name>
    <name type="common">Green microalga</name>
    <name type="synonym">Chlorella protothecoides</name>
    <dbReference type="NCBI Taxonomy" id="3075"/>
    <lineage>
        <taxon>Eukaryota</taxon>
        <taxon>Viridiplantae</taxon>
        <taxon>Chlorophyta</taxon>
        <taxon>core chlorophytes</taxon>
        <taxon>Trebouxiophyceae</taxon>
        <taxon>Chlorellales</taxon>
        <taxon>Chlorellaceae</taxon>
        <taxon>Auxenochlorella</taxon>
    </lineage>
</organism>
<dbReference type="GO" id="GO:0005634">
    <property type="term" value="C:nucleus"/>
    <property type="evidence" value="ECO:0007669"/>
    <property type="project" value="TreeGrafter"/>
</dbReference>
<dbReference type="InterPro" id="IPR029063">
    <property type="entry name" value="SAM-dependent_MTases_sf"/>
</dbReference>
<dbReference type="PANTHER" id="PTHR13393:SF0">
    <property type="entry name" value="RNA N6-ADENOSINE-METHYLTRANSFERASE METTL16"/>
    <property type="match status" value="1"/>
</dbReference>
<evidence type="ECO:0008006" key="5">
    <source>
        <dbReference type="Google" id="ProtNLM"/>
    </source>
</evidence>
<dbReference type="InterPro" id="IPR010286">
    <property type="entry name" value="METTL16/RlmF"/>
</dbReference>
<protein>
    <recommendedName>
        <fullName evidence="5">U6 small nuclear RNA (adenine-(43)-N(6))-methyltransferase</fullName>
    </recommendedName>
</protein>
<feature type="compositionally biased region" description="Gly residues" evidence="3">
    <location>
        <begin position="300"/>
        <end position="309"/>
    </location>
</feature>
<dbReference type="AlphaFoldDB" id="A0A1D2A7Y8"/>
<sequence>MEHPLEAAPAPQEIPLTSCPGTEVETLQHHMAQCVADLEAVKEALLACPDDPELLEAKQLLEESLEGAQEDARLPDDGTLIQKDGSCSASPSLPQAATPPPAPLPHAPRVAGRGAPNNARINPRSRYAQEEPDFGDLAQAYPYLRPFLVPRGTGRPSLNFRDPRACVALTRALLARDHGLRWDLPPGHLAPPVTGRANYVHWVQDLLALSAPEGGEVCGLDVGTGANLIYPLLGAALAGWRFVGVDVSRAALRAARRLLDANTGVARRVTLRRVPMQPEQRAFFHGMEAAPEGPREEGDGGGGERGAASGGAWEEVSAGDAAGGGILSAALRAGEAFAFCMCNPPFFESLDEAGRNPATAFGGTPLEMVYPGGEAAFVLSMLADSCTLRSHIHWFTTMVGKKSTLRALRGALARAGARVVRTTEFAQGRTSRWGVAWSWAAPAAAAAAPLRAPAGRGAAAALDPARRRHMRPVRTEASAVLRALCEAARGSGRVLREVDPQAFSLTVEVGGGGGGLGGGVAAGAKRPREAPTSGPGDDRGPHPALARFQVFQQARGEQTVAASLEGASVGGDFAELVSAMWAALDGL</sequence>
<name>A0A1D2A7Y8_AUXPR</name>
<dbReference type="PANTHER" id="PTHR13393">
    <property type="entry name" value="SAM-DEPENDENT METHYLTRANSFERASE"/>
    <property type="match status" value="1"/>
</dbReference>
<reference evidence="4" key="1">
    <citation type="submission" date="2015-08" db="EMBL/GenBank/DDBJ databases">
        <authorList>
            <person name="Babu N.S."/>
            <person name="Beckwith C.J."/>
            <person name="Beseler K.G."/>
            <person name="Brison A."/>
            <person name="Carone J.V."/>
            <person name="Caskin T.P."/>
            <person name="Diamond M."/>
            <person name="Durham M.E."/>
            <person name="Foxe J.M."/>
            <person name="Go M."/>
            <person name="Henderson B.A."/>
            <person name="Jones I.B."/>
            <person name="McGettigan J.A."/>
            <person name="Micheletti S.J."/>
            <person name="Nasrallah M.E."/>
            <person name="Ortiz D."/>
            <person name="Piller C.R."/>
            <person name="Privatt S.R."/>
            <person name="Schneider S.L."/>
            <person name="Sharp S."/>
            <person name="Smith T.C."/>
            <person name="Stanton J.D."/>
            <person name="Ullery H.E."/>
            <person name="Wilson R.J."/>
            <person name="Serrano M.G."/>
            <person name="Buck G."/>
            <person name="Lee V."/>
            <person name="Wang Y."/>
            <person name="Carvalho R."/>
            <person name="Voegtly L."/>
            <person name="Shi R."/>
            <person name="Duckworth R."/>
            <person name="Johnson A."/>
            <person name="Loviza R."/>
            <person name="Walstead R."/>
            <person name="Shah Z."/>
            <person name="Kiflezghi M."/>
            <person name="Wade K."/>
            <person name="Ball S.L."/>
            <person name="Bradley K.W."/>
            <person name="Asai D.J."/>
            <person name="Bowman C.A."/>
            <person name="Russell D.A."/>
            <person name="Pope W.H."/>
            <person name="Jacobs-Sera D."/>
            <person name="Hendrix R.W."/>
            <person name="Hatfull G.F."/>
        </authorList>
    </citation>
    <scope>NUCLEOTIDE SEQUENCE</scope>
</reference>
<dbReference type="EMBL" id="GDKF01003302">
    <property type="protein sequence ID" value="JAT75320.1"/>
    <property type="molecule type" value="Transcribed_RNA"/>
</dbReference>
<feature type="region of interest" description="Disordered" evidence="3">
    <location>
        <begin position="287"/>
        <end position="312"/>
    </location>
</feature>
<proteinExistence type="predicted"/>
<evidence type="ECO:0000256" key="3">
    <source>
        <dbReference type="SAM" id="MobiDB-lite"/>
    </source>
</evidence>
<evidence type="ECO:0000256" key="2">
    <source>
        <dbReference type="ARBA" id="ARBA00022679"/>
    </source>
</evidence>